<sequence>MTYAALELRFGLEALIYAHAINYLDELGDPRRLDWQAPKLLEQLIDIDPFADSTVFLRAVNPTTGERHDVGIERRLDLKKLKKRYYKLGNALHAPSIASMAADERKDMTEWRSYCQEIIAVIDEVLASNATVTGGTHYQIFQMNCSCGTVVKRRTDALFVHRDDHTKGAPSIKVRCSNCVQSAEVSLNETGDKFEVSLDLLAYDCPYEGCGKQNSIWERELVDGKGMDCEHCGGHILMSTMIRPVVARKLGGPASARSGYGRKRPQV</sequence>
<evidence type="ECO:0000313" key="2">
    <source>
        <dbReference type="Proteomes" id="UP000245926"/>
    </source>
</evidence>
<dbReference type="AlphaFoldDB" id="A0A2U8W528"/>
<organism evidence="1 2">
    <name type="scientific">Methylobacterium durans</name>
    <dbReference type="NCBI Taxonomy" id="2202825"/>
    <lineage>
        <taxon>Bacteria</taxon>
        <taxon>Pseudomonadati</taxon>
        <taxon>Pseudomonadota</taxon>
        <taxon>Alphaproteobacteria</taxon>
        <taxon>Hyphomicrobiales</taxon>
        <taxon>Methylobacteriaceae</taxon>
        <taxon>Methylobacterium</taxon>
    </lineage>
</organism>
<proteinExistence type="predicted"/>
<name>A0A2U8W528_9HYPH</name>
<evidence type="ECO:0000313" key="1">
    <source>
        <dbReference type="EMBL" id="AWN40600.1"/>
    </source>
</evidence>
<dbReference type="KEGG" id="mets:DK389_08730"/>
<protein>
    <submittedName>
        <fullName evidence="1">Uncharacterized protein</fullName>
    </submittedName>
</protein>
<dbReference type="EMBL" id="CP029550">
    <property type="protein sequence ID" value="AWN40600.1"/>
    <property type="molecule type" value="Genomic_DNA"/>
</dbReference>
<reference evidence="2" key="1">
    <citation type="submission" date="2018-05" db="EMBL/GenBank/DDBJ databases">
        <title>Complete Genome Sequence of Methylobacterium sp. 17SD2-17.</title>
        <authorList>
            <person name="Srinivasan S."/>
        </authorList>
    </citation>
    <scope>NUCLEOTIDE SEQUENCE [LARGE SCALE GENOMIC DNA]</scope>
    <source>
        <strain evidence="2">17SD2-17</strain>
    </source>
</reference>
<keyword evidence="2" id="KW-1185">Reference proteome</keyword>
<dbReference type="Proteomes" id="UP000245926">
    <property type="component" value="Chromosome"/>
</dbReference>
<accession>A0A2U8W528</accession>
<dbReference type="RefSeq" id="WP_109888887.1">
    <property type="nucleotide sequence ID" value="NZ_CP029550.1"/>
</dbReference>
<gene>
    <name evidence="1" type="ORF">DK389_08730</name>
</gene>